<dbReference type="OrthoDB" id="534691at2759"/>
<reference evidence="1" key="1">
    <citation type="journal article" date="2020" name="bioRxiv">
        <title>Comparative genomics of Chlamydomonas.</title>
        <authorList>
            <person name="Craig R.J."/>
            <person name="Hasan A.R."/>
            <person name="Ness R.W."/>
            <person name="Keightley P.D."/>
        </authorList>
    </citation>
    <scope>NUCLEOTIDE SEQUENCE</scope>
    <source>
        <strain evidence="1">CCAP 11/70</strain>
    </source>
</reference>
<name>A0A835YA65_9CHLO</name>
<organism evidence="1 2">
    <name type="scientific">Edaphochlamys debaryana</name>
    <dbReference type="NCBI Taxonomy" id="47281"/>
    <lineage>
        <taxon>Eukaryota</taxon>
        <taxon>Viridiplantae</taxon>
        <taxon>Chlorophyta</taxon>
        <taxon>core chlorophytes</taxon>
        <taxon>Chlorophyceae</taxon>
        <taxon>CS clade</taxon>
        <taxon>Chlamydomonadales</taxon>
        <taxon>Chlamydomonadales incertae sedis</taxon>
        <taxon>Edaphochlamys</taxon>
    </lineage>
</organism>
<dbReference type="EMBL" id="JAEHOE010000008">
    <property type="protein sequence ID" value="KAG2498856.1"/>
    <property type="molecule type" value="Genomic_DNA"/>
</dbReference>
<dbReference type="AlphaFoldDB" id="A0A835YA65"/>
<comment type="caution">
    <text evidence="1">The sequence shown here is derived from an EMBL/GenBank/DDBJ whole genome shotgun (WGS) entry which is preliminary data.</text>
</comment>
<sequence>MPSPSANPSADLANVFGGNAVEDVRDPITPFTLYGTTYKKYLIEQLDGEKIVSRKKGFTATTCIGAVEVTKETPQFQMLTTPDKALYAKEPICRKAEGQDLKETCRMACESACNDTVNDYAKAIKDESGFAFLAKDESRLAKNCIRSCSYECAKPGKSGLDFIIPYRK</sequence>
<dbReference type="Proteomes" id="UP000612055">
    <property type="component" value="Unassembled WGS sequence"/>
</dbReference>
<evidence type="ECO:0000313" key="2">
    <source>
        <dbReference type="Proteomes" id="UP000612055"/>
    </source>
</evidence>
<gene>
    <name evidence="1" type="ORF">HYH03_003048</name>
</gene>
<accession>A0A835YA65</accession>
<protein>
    <submittedName>
        <fullName evidence="1">Uncharacterized protein</fullName>
    </submittedName>
</protein>
<keyword evidence="2" id="KW-1185">Reference proteome</keyword>
<proteinExistence type="predicted"/>
<evidence type="ECO:0000313" key="1">
    <source>
        <dbReference type="EMBL" id="KAG2498856.1"/>
    </source>
</evidence>